<dbReference type="AlphaFoldDB" id="T1D3M8"/>
<evidence type="ECO:0000313" key="2">
    <source>
        <dbReference type="EMBL" id="JAA93539.1"/>
    </source>
</evidence>
<feature type="signal peptide" evidence="1">
    <location>
        <begin position="1"/>
        <end position="28"/>
    </location>
</feature>
<dbReference type="EMBL" id="GALA01001313">
    <property type="protein sequence ID" value="JAA93539.1"/>
    <property type="molecule type" value="mRNA"/>
</dbReference>
<evidence type="ECO:0000256" key="1">
    <source>
        <dbReference type="SAM" id="SignalP"/>
    </source>
</evidence>
<proteinExistence type="evidence at transcript level"/>
<protein>
    <submittedName>
        <fullName evidence="2">Putative secreted protein</fullName>
    </submittedName>
</protein>
<feature type="non-terminal residue" evidence="2">
    <location>
        <position position="1"/>
    </location>
</feature>
<name>T1D3M8_9DIPT</name>
<feature type="chain" id="PRO_5004574384" evidence="1">
    <location>
        <begin position="29"/>
        <end position="92"/>
    </location>
</feature>
<accession>T1D3M8</accession>
<organism evidence="2">
    <name type="scientific">Psorophora albipes</name>
    <dbReference type="NCBI Taxonomy" id="869069"/>
    <lineage>
        <taxon>Eukaryota</taxon>
        <taxon>Metazoa</taxon>
        <taxon>Ecdysozoa</taxon>
        <taxon>Arthropoda</taxon>
        <taxon>Hexapoda</taxon>
        <taxon>Insecta</taxon>
        <taxon>Pterygota</taxon>
        <taxon>Neoptera</taxon>
        <taxon>Endopterygota</taxon>
        <taxon>Diptera</taxon>
        <taxon>Nematocera</taxon>
        <taxon>Culicoidea</taxon>
        <taxon>Culicidae</taxon>
        <taxon>Culicinae</taxon>
        <taxon>Aedini</taxon>
        <taxon>Psorophora</taxon>
    </lineage>
</organism>
<sequence>PPICLRTSSTVFFTLVILSLIASAVVLALPLPDGETTTARGGLNIPGVQSMGIDIGELGNPDKMKKAVDDVLKQIGGAVDKVKEKARGASVF</sequence>
<keyword evidence="1" id="KW-0732">Signal</keyword>
<reference evidence="2" key="1">
    <citation type="journal article" date="2013" name="BMC Genomics">
        <title>A deep insight into the sialotranscriptome of the mosquito, Psorophora albipes.</title>
        <authorList>
            <person name="Chagas A.C."/>
            <person name="Calvo E."/>
            <person name="Rios-Velasquez C.M."/>
            <person name="Pessoa F.A."/>
            <person name="Medeiros J.F."/>
            <person name="Ribeiro J.M."/>
        </authorList>
    </citation>
    <scope>NUCLEOTIDE SEQUENCE</scope>
</reference>